<dbReference type="PIRSF" id="PIRSF018005">
    <property type="entry name" value="UCP018005"/>
    <property type="match status" value="1"/>
</dbReference>
<organism evidence="4 5">
    <name type="scientific">Thalassolituus hydrocarboniclasticus</name>
    <dbReference type="NCBI Taxonomy" id="2742796"/>
    <lineage>
        <taxon>Bacteria</taxon>
        <taxon>Pseudomonadati</taxon>
        <taxon>Pseudomonadota</taxon>
        <taxon>Gammaproteobacteria</taxon>
        <taxon>Oceanospirillales</taxon>
        <taxon>Oceanospirillaceae</taxon>
        <taxon>Thalassolituus</taxon>
    </lineage>
</organism>
<dbReference type="InterPro" id="IPR017804">
    <property type="entry name" value="MeTrfase_EgtD-like"/>
</dbReference>
<protein>
    <submittedName>
        <fullName evidence="4">L-histidine N(Alpha)-methyltransferase</fullName>
        <ecNumber evidence="4">2.1.1.44</ecNumber>
    </submittedName>
</protein>
<dbReference type="Proteomes" id="UP001065322">
    <property type="component" value="Chromosome"/>
</dbReference>
<dbReference type="EMBL" id="CP054475">
    <property type="protein sequence ID" value="UXD89169.1"/>
    <property type="molecule type" value="Genomic_DNA"/>
</dbReference>
<keyword evidence="1 4" id="KW-0489">Methyltransferase</keyword>
<dbReference type="Pfam" id="PF10017">
    <property type="entry name" value="Methyltransf_33"/>
    <property type="match status" value="1"/>
</dbReference>
<dbReference type="NCBIfam" id="TIGR03438">
    <property type="entry name" value="egtD_ergothio"/>
    <property type="match status" value="1"/>
</dbReference>
<accession>A0ABY6AHF9</accession>
<reference evidence="5" key="1">
    <citation type="submission" date="2020-06" db="EMBL/GenBank/DDBJ databases">
        <title>Thalassolituus marinus alknpb1M-1, a hydrocarbon-degrading bacterium isolated from the deep-sea overlying water using an in-situ strategy from the South China Sea basin.</title>
        <authorList>
            <person name="Dong C."/>
            <person name="Chen Y."/>
            <person name="Shao Z."/>
        </authorList>
    </citation>
    <scope>NUCLEOTIDE SEQUENCE [LARGE SCALE GENOMIC DNA]</scope>
    <source>
        <strain evidence="5">alknpb1M-1</strain>
    </source>
</reference>
<evidence type="ECO:0000313" key="5">
    <source>
        <dbReference type="Proteomes" id="UP001065322"/>
    </source>
</evidence>
<keyword evidence="2 4" id="KW-0808">Transferase</keyword>
<name>A0ABY6AHF9_9GAMM</name>
<dbReference type="InterPro" id="IPR051128">
    <property type="entry name" value="EgtD_Methyltrsf_superfamily"/>
</dbReference>
<dbReference type="PANTHER" id="PTHR43397:SF1">
    <property type="entry name" value="ERGOTHIONEINE BIOSYNTHESIS PROTEIN 1"/>
    <property type="match status" value="1"/>
</dbReference>
<dbReference type="Gene3D" id="3.40.50.150">
    <property type="entry name" value="Vaccinia Virus protein VP39"/>
    <property type="match status" value="1"/>
</dbReference>
<evidence type="ECO:0000256" key="2">
    <source>
        <dbReference type="ARBA" id="ARBA00022679"/>
    </source>
</evidence>
<dbReference type="RefSeq" id="WP_260997838.1">
    <property type="nucleotide sequence ID" value="NZ_CP054475.1"/>
</dbReference>
<dbReference type="EC" id="2.1.1.44" evidence="4"/>
<feature type="domain" description="Histidine-specific methyltransferase SAM-dependent" evidence="3">
    <location>
        <begin position="18"/>
        <end position="318"/>
    </location>
</feature>
<dbReference type="GO" id="GO:0052706">
    <property type="term" value="F:L-histidine N(alpha)-methyltransferase activity"/>
    <property type="evidence" value="ECO:0007669"/>
    <property type="project" value="UniProtKB-EC"/>
</dbReference>
<dbReference type="InterPro" id="IPR019257">
    <property type="entry name" value="MeTrfase_dom"/>
</dbReference>
<gene>
    <name evidence="4" type="primary">egtD</name>
    <name evidence="4" type="ORF">HUF19_17765</name>
</gene>
<dbReference type="InterPro" id="IPR029063">
    <property type="entry name" value="SAM-dependent_MTases_sf"/>
</dbReference>
<evidence type="ECO:0000313" key="4">
    <source>
        <dbReference type="EMBL" id="UXD89169.1"/>
    </source>
</evidence>
<sequence>MKRQALQVFDHLPAPLDLREEVLKGLTQRQKTLPAKLFYDERGSQLFEAITALPEYYLTRTEISLLRQHSGEIAGIVGAGSVLLEYGAGASLKIRLLLEALRPDCYVPMDISREFLLAAAQRLLDDYDWLSIYAACVDYSQPLSLPRQIEQAERKLGFFPGSSLGNFTPPEARQFLQRVRQTLGRGSYFLLGVDLEKDVAVLEAAYNDQQGVTAAFNKNILRHLNQTLSAGFDEQRFRHEARYNAEQSRIEMHLISEVDQMINVAGQQIALRKGESIHTENSCKYRPDTLQNMARSAGFETRQLWTDEREYFALLLLQAVG</sequence>
<dbReference type="SUPFAM" id="SSF53335">
    <property type="entry name" value="S-adenosyl-L-methionine-dependent methyltransferases"/>
    <property type="match status" value="1"/>
</dbReference>
<dbReference type="PANTHER" id="PTHR43397">
    <property type="entry name" value="ERGOTHIONEINE BIOSYNTHESIS PROTEIN 1"/>
    <property type="match status" value="1"/>
</dbReference>
<keyword evidence="5" id="KW-1185">Reference proteome</keyword>
<proteinExistence type="predicted"/>
<dbReference type="GO" id="GO:0032259">
    <property type="term" value="P:methylation"/>
    <property type="evidence" value="ECO:0007669"/>
    <property type="project" value="UniProtKB-KW"/>
</dbReference>
<dbReference type="InterPro" id="IPR035094">
    <property type="entry name" value="EgtD"/>
</dbReference>
<evidence type="ECO:0000259" key="3">
    <source>
        <dbReference type="Pfam" id="PF10017"/>
    </source>
</evidence>
<evidence type="ECO:0000256" key="1">
    <source>
        <dbReference type="ARBA" id="ARBA00022603"/>
    </source>
</evidence>